<name>A0A1F2P6P5_9EURY</name>
<reference evidence="1" key="1">
    <citation type="submission" date="2016-05" db="EMBL/GenBank/DDBJ databases">
        <title>Microbial consortia oxidize butane by reversing methanogenesis.</title>
        <authorList>
            <person name="Laso-Perez R."/>
            <person name="Richter M."/>
            <person name="Wegener G."/>
            <person name="Musat F."/>
        </authorList>
    </citation>
    <scope>NUCLEOTIDE SEQUENCE [LARGE SCALE GENOMIC DNA]</scope>
    <source>
        <strain evidence="1">BOX1</strain>
    </source>
</reference>
<evidence type="ECO:0000313" key="1">
    <source>
        <dbReference type="EMBL" id="OFV66970.1"/>
    </source>
</evidence>
<dbReference type="InterPro" id="IPR014858">
    <property type="entry name" value="BrxB"/>
</dbReference>
<evidence type="ECO:0000313" key="2">
    <source>
        <dbReference type="Proteomes" id="UP000185779"/>
    </source>
</evidence>
<protein>
    <submittedName>
        <fullName evidence="1">Protein containing DUF1788</fullName>
    </submittedName>
</protein>
<sequence>MKDILKEALSELGVFNDGDERWLVEFEREKGKEELIEDLKMYLPDKISGILLNRLVDKTSNFVAILIRTGALYPFVRTSSIRAKLENRIKCILIIAYPANEVGEMLYSGSFNLGGYYRGEIIHWR</sequence>
<keyword evidence="2" id="KW-1185">Reference proteome</keyword>
<dbReference type="EMBL" id="LYOR01000001">
    <property type="protein sequence ID" value="OFV66970.1"/>
    <property type="molecule type" value="Genomic_DNA"/>
</dbReference>
<dbReference type="AlphaFoldDB" id="A0A1F2P6P5"/>
<dbReference type="Pfam" id="PF08747">
    <property type="entry name" value="BrxB"/>
    <property type="match status" value="1"/>
</dbReference>
<comment type="caution">
    <text evidence="1">The sequence shown here is derived from an EMBL/GenBank/DDBJ whole genome shotgun (WGS) entry which is preliminary data.</text>
</comment>
<gene>
    <name evidence="1" type="ORF">SBU_000263</name>
</gene>
<accession>A0A1F2P6P5</accession>
<dbReference type="Proteomes" id="UP000185779">
    <property type="component" value="Unassembled WGS sequence"/>
</dbReference>
<dbReference type="STRING" id="1839936.SBU_000263"/>
<proteinExistence type="predicted"/>
<organism evidence="1 2">
    <name type="scientific">Candidatus Syntropharchaeum butanivorans</name>
    <dbReference type="NCBI Taxonomy" id="1839936"/>
    <lineage>
        <taxon>Archaea</taxon>
        <taxon>Methanobacteriati</taxon>
        <taxon>Methanobacteriota</taxon>
        <taxon>Stenosarchaea group</taxon>
        <taxon>Methanomicrobia</taxon>
        <taxon>Methanosarcinales</taxon>
        <taxon>ANME-2 cluster</taxon>
        <taxon>Candidatus Syntropharchaeum</taxon>
    </lineage>
</organism>